<evidence type="ECO:0000313" key="12">
    <source>
        <dbReference type="EMBL" id="GIL95548.1"/>
    </source>
</evidence>
<dbReference type="EMBL" id="BNCQ01000002">
    <property type="protein sequence ID" value="GIL95548.1"/>
    <property type="molecule type" value="Genomic_DNA"/>
</dbReference>
<comment type="caution">
    <text evidence="12">The sequence shown here is derived from an EMBL/GenBank/DDBJ whole genome shotgun (WGS) entry which is preliminary data.</text>
</comment>
<feature type="domain" description="BART" evidence="10">
    <location>
        <begin position="4"/>
        <end position="112"/>
    </location>
</feature>
<evidence type="ECO:0000313" key="13">
    <source>
        <dbReference type="Proteomes" id="UP000722791"/>
    </source>
</evidence>
<evidence type="ECO:0000256" key="4">
    <source>
        <dbReference type="ARBA" id="ARBA00021815"/>
    </source>
</evidence>
<dbReference type="InterPro" id="IPR023379">
    <property type="entry name" value="BART_dom"/>
</dbReference>
<evidence type="ECO:0000256" key="5">
    <source>
        <dbReference type="ARBA" id="ARBA00022490"/>
    </source>
</evidence>
<gene>
    <name evidence="11" type="ORF">Vretifemale_10906</name>
    <name evidence="12" type="ORF">Vretimale_1555</name>
</gene>
<keyword evidence="14" id="KW-1185">Reference proteome</keyword>
<dbReference type="PANTHER" id="PTHR21532:SF0">
    <property type="entry name" value="CILIA- AND FLAGELLA-ASSOCIATED PROTEIN 36"/>
    <property type="match status" value="1"/>
</dbReference>
<evidence type="ECO:0000259" key="10">
    <source>
        <dbReference type="Pfam" id="PF11527"/>
    </source>
</evidence>
<name>A0A8J4DA22_9CHLO</name>
<dbReference type="Pfam" id="PF11527">
    <property type="entry name" value="ARL2_Bind_BART"/>
    <property type="match status" value="1"/>
</dbReference>
<sequence length="144" mass="16185">MCDQSELLQKLEDFFCSPKFTCAIGEFMGENAEKLAFVPFEEEQPLQNYDIFKSYASLVERHLEDFIHSEGLTVKDVCDACTAAQNAESHTHLAAIDYLVASTDYESFMQLAYEHHIVSSYGPDLAEAEEAEEAATEVEVEQKA</sequence>
<keyword evidence="7" id="KW-0969">Cilium</keyword>
<dbReference type="Gene3D" id="1.20.1520.10">
    <property type="entry name" value="ADP-ribosylation factor-like 2-binding protein, domain"/>
    <property type="match status" value="1"/>
</dbReference>
<evidence type="ECO:0000313" key="14">
    <source>
        <dbReference type="Proteomes" id="UP000747110"/>
    </source>
</evidence>
<evidence type="ECO:0000256" key="8">
    <source>
        <dbReference type="ARBA" id="ARBA00023273"/>
    </source>
</evidence>
<reference evidence="12" key="1">
    <citation type="journal article" date="2021" name="Proc. Natl. Acad. Sci. U.S.A.">
        <title>Three genomes in the algal genus Volvox reveal the fate of a haploid sex-determining region after a transition to homothallism.</title>
        <authorList>
            <person name="Yamamoto K."/>
            <person name="Hamaji T."/>
            <person name="Kawai-Toyooka H."/>
            <person name="Matsuzaki R."/>
            <person name="Takahashi F."/>
            <person name="Nishimura Y."/>
            <person name="Kawachi M."/>
            <person name="Noguchi H."/>
            <person name="Minakuchi Y."/>
            <person name="Umen J.G."/>
            <person name="Toyoda A."/>
            <person name="Nozaki H."/>
        </authorList>
    </citation>
    <scope>NUCLEOTIDE SEQUENCE</scope>
    <source>
        <strain evidence="12">NIES-3785</strain>
        <strain evidence="11">NIES-3786</strain>
    </source>
</reference>
<evidence type="ECO:0000256" key="9">
    <source>
        <dbReference type="ARBA" id="ARBA00031593"/>
    </source>
</evidence>
<dbReference type="Proteomes" id="UP000722791">
    <property type="component" value="Unassembled WGS sequence"/>
</dbReference>
<keyword evidence="5" id="KW-0963">Cytoplasm</keyword>
<evidence type="ECO:0000256" key="3">
    <source>
        <dbReference type="ARBA" id="ARBA00007460"/>
    </source>
</evidence>
<dbReference type="InterPro" id="IPR042541">
    <property type="entry name" value="BART_sf"/>
</dbReference>
<accession>A0A8J4DA22</accession>
<dbReference type="EMBL" id="BNCP01000022">
    <property type="protein sequence ID" value="GIL81994.1"/>
    <property type="molecule type" value="Genomic_DNA"/>
</dbReference>
<evidence type="ECO:0000256" key="2">
    <source>
        <dbReference type="ARBA" id="ARBA00004496"/>
    </source>
</evidence>
<protein>
    <recommendedName>
        <fullName evidence="4">Cilia- and flagella-associated protein 36</fullName>
    </recommendedName>
    <alternativeName>
        <fullName evidence="9">Coiled-coil domain-containing protein 104</fullName>
    </alternativeName>
</protein>
<dbReference type="AlphaFoldDB" id="A0A8J4DA22"/>
<comment type="subcellular location">
    <subcellularLocation>
        <location evidence="1">Cell projection</location>
        <location evidence="1">Cilium</location>
    </subcellularLocation>
    <subcellularLocation>
        <location evidence="2">Cytoplasm</location>
    </subcellularLocation>
</comment>
<keyword evidence="6" id="KW-0175">Coiled coil</keyword>
<organism evidence="12 13">
    <name type="scientific">Volvox reticuliferus</name>
    <dbReference type="NCBI Taxonomy" id="1737510"/>
    <lineage>
        <taxon>Eukaryota</taxon>
        <taxon>Viridiplantae</taxon>
        <taxon>Chlorophyta</taxon>
        <taxon>core chlorophytes</taxon>
        <taxon>Chlorophyceae</taxon>
        <taxon>CS clade</taxon>
        <taxon>Chlamydomonadales</taxon>
        <taxon>Volvocaceae</taxon>
        <taxon>Volvox</taxon>
    </lineage>
</organism>
<dbReference type="Proteomes" id="UP000747110">
    <property type="component" value="Unassembled WGS sequence"/>
</dbReference>
<evidence type="ECO:0000313" key="11">
    <source>
        <dbReference type="EMBL" id="GIL81994.1"/>
    </source>
</evidence>
<dbReference type="InterPro" id="IPR038888">
    <property type="entry name" value="CFAP36"/>
</dbReference>
<evidence type="ECO:0000256" key="7">
    <source>
        <dbReference type="ARBA" id="ARBA00023069"/>
    </source>
</evidence>
<evidence type="ECO:0000256" key="1">
    <source>
        <dbReference type="ARBA" id="ARBA00004138"/>
    </source>
</evidence>
<proteinExistence type="inferred from homology"/>
<evidence type="ECO:0000256" key="6">
    <source>
        <dbReference type="ARBA" id="ARBA00023054"/>
    </source>
</evidence>
<dbReference type="GO" id="GO:0097546">
    <property type="term" value="C:ciliary base"/>
    <property type="evidence" value="ECO:0007669"/>
    <property type="project" value="TreeGrafter"/>
</dbReference>
<keyword evidence="8" id="KW-0966">Cell projection</keyword>
<dbReference type="PANTHER" id="PTHR21532">
    <property type="entry name" value="PHOSPHODIESTERASE HL"/>
    <property type="match status" value="1"/>
</dbReference>
<dbReference type="GO" id="GO:0005930">
    <property type="term" value="C:axoneme"/>
    <property type="evidence" value="ECO:0007669"/>
    <property type="project" value="TreeGrafter"/>
</dbReference>
<dbReference type="OrthoDB" id="526306at2759"/>
<comment type="similarity">
    <text evidence="3">Belongs to the CFAP36 family.</text>
</comment>